<dbReference type="SMART" id="SM01343">
    <property type="entry name" value="FATC"/>
    <property type="match status" value="1"/>
</dbReference>
<keyword evidence="9 23" id="KW-0808">Transferase</keyword>
<dbReference type="GO" id="GO:0032210">
    <property type="term" value="P:regulation of telomere maintenance via telomerase"/>
    <property type="evidence" value="ECO:0007669"/>
    <property type="project" value="UniProtKB-ARBA"/>
</dbReference>
<dbReference type="FunFam" id="3.30.1010.10:FF:000015">
    <property type="entry name" value="Serine-protein kinase ATM"/>
    <property type="match status" value="1"/>
</dbReference>
<dbReference type="GO" id="GO:0007127">
    <property type="term" value="P:meiosis I"/>
    <property type="evidence" value="ECO:0007669"/>
    <property type="project" value="UniProtKB-ARBA"/>
</dbReference>
<evidence type="ECO:0000259" key="26">
    <source>
        <dbReference type="PROSITE" id="PS51189"/>
    </source>
</evidence>
<dbReference type="GO" id="GO:0005654">
    <property type="term" value="C:nucleoplasm"/>
    <property type="evidence" value="ECO:0007669"/>
    <property type="project" value="UniProtKB-ARBA"/>
</dbReference>
<dbReference type="InterPro" id="IPR014009">
    <property type="entry name" value="PIK_FAT"/>
</dbReference>
<keyword evidence="17" id="KW-0206">Cytoskeleton</keyword>
<keyword evidence="18 23" id="KW-0539">Nucleus</keyword>
<dbReference type="GO" id="GO:0000724">
    <property type="term" value="P:double-strand break repair via homologous recombination"/>
    <property type="evidence" value="ECO:0007669"/>
    <property type="project" value="UniProtKB-ARBA"/>
</dbReference>
<proteinExistence type="inferred from homology"/>
<comment type="subcellular location">
    <subcellularLocation>
        <location evidence="3">Cytoplasm</location>
        <location evidence="3">Cytoskeleton</location>
        <location evidence="3">Microtubule organizing center</location>
        <location evidence="3">Centrosome</location>
    </subcellularLocation>
    <subcellularLocation>
        <location evidence="4">Cytoplasmic vesicle</location>
    </subcellularLocation>
    <subcellularLocation>
        <location evidence="1 23">Nucleus</location>
    </subcellularLocation>
    <subcellularLocation>
        <location evidence="2">Peroxisome</location>
    </subcellularLocation>
</comment>
<dbReference type="GO" id="GO:0010506">
    <property type="term" value="P:regulation of autophagy"/>
    <property type="evidence" value="ECO:0007669"/>
    <property type="project" value="UniProtKB-ARBA"/>
</dbReference>
<evidence type="ECO:0000256" key="16">
    <source>
        <dbReference type="ARBA" id="ARBA00023140"/>
    </source>
</evidence>
<feature type="region of interest" description="Disordered" evidence="24">
    <location>
        <begin position="3017"/>
        <end position="3039"/>
    </location>
</feature>
<dbReference type="PROSITE" id="PS00915">
    <property type="entry name" value="PI3_4_KINASE_1"/>
    <property type="match status" value="1"/>
</dbReference>
<dbReference type="GO" id="GO:0003677">
    <property type="term" value="F:DNA binding"/>
    <property type="evidence" value="ECO:0007669"/>
    <property type="project" value="UniProtKB-KW"/>
</dbReference>
<evidence type="ECO:0000256" key="3">
    <source>
        <dbReference type="ARBA" id="ARBA00004300"/>
    </source>
</evidence>
<dbReference type="Pfam" id="PF00454">
    <property type="entry name" value="PI3_PI4_kinase"/>
    <property type="match status" value="1"/>
</dbReference>
<evidence type="ECO:0000313" key="28">
    <source>
        <dbReference type="Proteomes" id="UP000504630"/>
    </source>
</evidence>
<keyword evidence="15" id="KW-0238">DNA-binding</keyword>
<reference evidence="29" key="1">
    <citation type="submission" date="2025-08" db="UniProtKB">
        <authorList>
            <consortium name="RefSeq"/>
        </authorList>
    </citation>
    <scope>IDENTIFICATION</scope>
</reference>
<keyword evidence="10 23" id="KW-0547">Nucleotide-binding</keyword>
<dbReference type="GO" id="GO:0010468">
    <property type="term" value="P:regulation of gene expression"/>
    <property type="evidence" value="ECO:0007669"/>
    <property type="project" value="UniProtKB-ARBA"/>
</dbReference>
<dbReference type="InterPro" id="IPR021668">
    <property type="entry name" value="TAN"/>
</dbReference>
<evidence type="ECO:0000256" key="11">
    <source>
        <dbReference type="ARBA" id="ARBA00022763"/>
    </source>
</evidence>
<evidence type="ECO:0000256" key="22">
    <source>
        <dbReference type="ARBA" id="ARBA00048977"/>
    </source>
</evidence>
<keyword evidence="6" id="KW-0963">Cytoplasm</keyword>
<keyword evidence="7 23" id="KW-0723">Serine/threonine-protein kinase</keyword>
<dbReference type="GeneID" id="115018004"/>
<dbReference type="GO" id="GO:0005813">
    <property type="term" value="C:centrosome"/>
    <property type="evidence" value="ECO:0007669"/>
    <property type="project" value="UniProtKB-SubCell"/>
</dbReference>
<dbReference type="PROSITE" id="PS50290">
    <property type="entry name" value="PI3_4_KINASE_3"/>
    <property type="match status" value="1"/>
</dbReference>
<evidence type="ECO:0000259" key="25">
    <source>
        <dbReference type="PROSITE" id="PS50290"/>
    </source>
</evidence>
<keyword evidence="28" id="KW-1185">Reference proteome</keyword>
<keyword evidence="19" id="KW-0131">Cell cycle</keyword>
<dbReference type="RefSeq" id="XP_029302653.1">
    <property type="nucleotide sequence ID" value="XM_029446793.1"/>
</dbReference>
<evidence type="ECO:0000256" key="19">
    <source>
        <dbReference type="ARBA" id="ARBA00023306"/>
    </source>
</evidence>
<dbReference type="InterPro" id="IPR018936">
    <property type="entry name" value="PI3/4_kinase_CS"/>
</dbReference>
<dbReference type="GO" id="GO:0005777">
    <property type="term" value="C:peroxisome"/>
    <property type="evidence" value="ECO:0007669"/>
    <property type="project" value="UniProtKB-SubCell"/>
</dbReference>
<dbReference type="EC" id="2.7.11.1" evidence="23"/>
<evidence type="ECO:0000256" key="17">
    <source>
        <dbReference type="ARBA" id="ARBA00023212"/>
    </source>
</evidence>
<keyword evidence="12 23" id="KW-0418">Kinase</keyword>
<keyword evidence="16" id="KW-0576">Peroxisome</keyword>
<keyword evidence="8" id="KW-0597">Phosphoprotein</keyword>
<evidence type="ECO:0000256" key="18">
    <source>
        <dbReference type="ARBA" id="ARBA00023242"/>
    </source>
</evidence>
<dbReference type="PANTHER" id="PTHR37079">
    <property type="entry name" value="SERINE/THREONINE-PROTEIN KINASE ATM"/>
    <property type="match status" value="1"/>
</dbReference>
<evidence type="ECO:0000256" key="6">
    <source>
        <dbReference type="ARBA" id="ARBA00022490"/>
    </source>
</evidence>
<dbReference type="InterPro" id="IPR003151">
    <property type="entry name" value="PIK-rel_kinase_FAT"/>
</dbReference>
<keyword evidence="11 23" id="KW-0227">DNA damage</keyword>
<keyword evidence="20" id="KW-0968">Cytoplasmic vesicle</keyword>
<dbReference type="FunCoup" id="A0A6J2QVN0">
    <property type="interactions" value="945"/>
</dbReference>
<evidence type="ECO:0000256" key="1">
    <source>
        <dbReference type="ARBA" id="ARBA00004123"/>
    </source>
</evidence>
<comment type="similarity">
    <text evidence="5 23">Belongs to the PI3/PI4-kinase family. ATM subfamily.</text>
</comment>
<dbReference type="GO" id="GO:0031410">
    <property type="term" value="C:cytoplasmic vesicle"/>
    <property type="evidence" value="ECO:0007669"/>
    <property type="project" value="UniProtKB-SubCell"/>
</dbReference>
<feature type="domain" description="FATC" evidence="27">
    <location>
        <begin position="3062"/>
        <end position="3094"/>
    </location>
</feature>
<evidence type="ECO:0000256" key="24">
    <source>
        <dbReference type="SAM" id="MobiDB-lite"/>
    </source>
</evidence>
<dbReference type="Pfam" id="PF02259">
    <property type="entry name" value="FAT"/>
    <property type="match status" value="1"/>
</dbReference>
<keyword evidence="13 23" id="KW-0067">ATP-binding</keyword>
<dbReference type="GO" id="GO:0043068">
    <property type="term" value="P:positive regulation of programmed cell death"/>
    <property type="evidence" value="ECO:0007669"/>
    <property type="project" value="UniProtKB-ARBA"/>
</dbReference>
<dbReference type="SMART" id="SM00146">
    <property type="entry name" value="PI3Kc"/>
    <property type="match status" value="1"/>
</dbReference>
<dbReference type="GO" id="GO:0042981">
    <property type="term" value="P:regulation of apoptotic process"/>
    <property type="evidence" value="ECO:0007669"/>
    <property type="project" value="UniProtKB-ARBA"/>
</dbReference>
<evidence type="ECO:0000256" key="12">
    <source>
        <dbReference type="ARBA" id="ARBA00022777"/>
    </source>
</evidence>
<evidence type="ECO:0000256" key="23">
    <source>
        <dbReference type="RuleBase" id="RU365027"/>
    </source>
</evidence>
<dbReference type="InterPro" id="IPR000403">
    <property type="entry name" value="PI3/4_kinase_cat_dom"/>
</dbReference>
<feature type="domain" description="PI3K/PI4K catalytic" evidence="25">
    <location>
        <begin position="2722"/>
        <end position="3036"/>
    </location>
</feature>
<evidence type="ECO:0000256" key="7">
    <source>
        <dbReference type="ARBA" id="ARBA00022527"/>
    </source>
</evidence>
<comment type="catalytic activity">
    <reaction evidence="21 23">
        <text>L-threonyl-[protein] + ATP = O-phospho-L-threonyl-[protein] + ADP + H(+)</text>
        <dbReference type="Rhea" id="RHEA:46608"/>
        <dbReference type="Rhea" id="RHEA-COMP:11060"/>
        <dbReference type="Rhea" id="RHEA-COMP:11605"/>
        <dbReference type="ChEBI" id="CHEBI:15378"/>
        <dbReference type="ChEBI" id="CHEBI:30013"/>
        <dbReference type="ChEBI" id="CHEBI:30616"/>
        <dbReference type="ChEBI" id="CHEBI:61977"/>
        <dbReference type="ChEBI" id="CHEBI:456216"/>
        <dbReference type="EC" id="2.7.11.1"/>
    </reaction>
</comment>
<dbReference type="InterPro" id="IPR011009">
    <property type="entry name" value="Kinase-like_dom_sf"/>
</dbReference>
<sequence length="3094" mass="348823">MSLALHELMLCCRGLESDKVTERKKESECFRRLLRRPEVVQELDRTSGSKAKGSKQLTWDAVFKFLQRYVQKETESIQSSKPNVTATTLATRQKKMAEMCSLIKYFIRYANKRGPRLKCSEMLKHVMEVLQNSHSCSAYGEDYSSLLVKDILSVRKYWCDIPPHQWLNLLDVYCGLFNTSSKSINRVLVSRVIHTVVQGCCMQTEGFNSTLFSFFSKALLNARQEKHLTVLVHLVSALNIFLRSVAMNCRMRVCHLGEELLSSLLYVWEDMRPSATLKEEIVEFFNLQICVHHPKGAKTQDTGAHAEDWTRWRSLLYNLYNALIREISHLGSRGKYVTGTRHIAVKDNLIELTADICHQLFSDDNDVHILEVTSLRGPHMGSPTRGAASKRRRIELGWDVLRDHLQPQLNDFDVIPWLQITAVLTSKYPSMVPGQELVPLLSVLHQLLAEQRRGERGPYVLRSLREFARCQARYPERANVHRTELDRLWGRVWALALRGVSSPQAEAFSLDLLSSIVHGGLINMDREFWTLFSGSACKPSQGAALCLAQALLKCSAPKSITSSSGCDFVGLTEGSSSPNLKETLIAWLLMSDQSDEMEESSRPHPIICRDFPYNLISNILVSLTLKDTRTGLKFLLGPEGVESAFFQEQTSSSAKDNLEEIERLYLQFSFNTLPSSTRETDESVTTASTDGQLSAVPCLRKKLEQSLLCVADNLLNCFSPDSQSTPPECLVRCFSLLTGVLEGYVSTGFMTEEDACRSQLFTKAKALAQDFSGFVSSVKVKMTEEGTMTALRSVMKLCSQSASRKTKASAVRDKVCPISSSLFVMILPAGLFNELAEICKLLLSSVSKRVRVVDEDDHMDDDWDVTRTQQGDDIDLFDEGEESHSSANETQRRQGDNTDASCGPGAKSLLADDQLAQQDLALLAVLEFLCQCGCIQPVHGLLFKPQEVRSRLLLLVEQMDFNKALHFNMYLVLLKKLPAEDSLSPEEFDSLLRPLADLCSLYRQDQEICAAVLLGLLPSVMSLGRTRHMPEEMKHVQGSLLQVVSAFCVLSQKGKCMAAVRAALVRCLVALLEADPCCKWAVLRGPDEEEDQPVSVILPSHLADAHHQVRMLVAMSVERLFLEMRPEHPDKRNMLPLKHQQAAFENVYLKAQEGMKLPRSSASEDQRDESFNRKATLLKSLSVVMCCSPVCEKQSLFALFQSYKENNIEEQLIKKMLCSVSGALGYRSVKTFVSSHLNYLVAEWLAQRQSDDRYTLGSFPYTLLDHDTVKDFYNSSYQVLIPHLVFLDDFEQVKSIGRYLEKDWKELLANCFPKIMVNILPSFALSGQDSQVAQQREKAHKVYELLKDANCLGKQEIDNLIRSNLPDIVVELLMTLYEGSGGEGDRGDLQCFTGELDPVPNPPHFSSYVIKATLDYLSKCHSANHKSLVAILSKTPISIQRILLAVCERAAETTNSYERHRILLMYHLFVNLLLREVKDGLGGAWAFVLRDIIYTLIHHINSRPVQCDEVSNRSLYLCCDLLTSVCRAALQFCDDALDCHLQVIVGTLTAQVTSRPVISQQLLSLLQFLVIENQQKLKGAISRLEPFPDLPEFRELRSVQHKLKYNTGTFTLRQEIVHFLSVTSCDSLPLTRLEGLKELTRQLHDNKGQIRELLKECHAEPTDSVLVKLVLSLLQLCKLAANHPGGADILEAAGSCLGELGPVDFSTIALLHGRDPLYEKAVSLFTSTESQCLYIILNCMNDALTQQRIEVRQAAARCVKNILATQSGVDFWEQHRDSRDPMLAYLNPFRKAKKTVAAVSAEESSEAREKLGCPEVWIPQAGGHEAWLKTLCTALLDSGGVSSEALLLSRPLCLARVDCCQRLLPLIIHSILLDDARGSWRELLSSHIQDFFSFCSRSAQASGRSATPLSSVESDAASQGLYDKTSLRTMLAVVDYLRHQQRPLEADSNSCGTVCDSNFWLELNYLEVAKAAQSCSAHFTALLYTEIYVDKIKANMEESRRTKTRATRKINFEGNSQNLTISSLTEKSVEDTNISLQELLIEVYRSIGEPDSLYGCSGETMTSPLTRIRTYEHEAMWGKALTSYDLHSTLPEVTRQVGIVEGLQNFGLSSILATYMRGLESEGVEWGAELRELRFQAAWRNTQWDCELSERSEKSKPGFHESVFCSLQALRDKDFSIFDETMKQARRADVEELCRGSLEAVSSLYPALRNLQSIRELESVKQLFSRPFSDVTLREVCSQWRQHSQLLADSDFALVEPILTVRSVAQHTLMSRVGDPDSAQYLSSVLTDHLMELCQLARKAGNTQLAERAVFQMKQHSGGGSWTSSPVLSWRLEEAQVFWVKGEQGLALGLLRQMIHNLEGKVNMSPALAPVYTECLRLCGNWLAETCLENPGVILENYLERAVEVIKEESGVQDSRLQSQRTEAFLSLARFSDAQYQSIDKYMNSSEFENKQALLEKAKEEVDLMRERKVTSNRYTITVQRELELDEKALSNLQADRQRFLCKAVENYIQCLEQGEQHDTWVFRLASLWLENANVKVVNVMMKKGVKQIPSYKFLPLMYQLAARMGTKMATGITEDTGFHDVLSDLICRASMEHPHHTLFIILALVNANKDENFCKTRQSKSVPQQPSSFDLERSDVARKIIGTIRGKRREMIRGIERLCDAYITLAYMDVSRHKTEKKALPIPADQPIMQIKDLEEVAIPTMEIKVDPSGCYDNLVTVRSFMPQYRLAGGVNLPKIIDCVGSDGKSRRQLVKGRDDLRQDAVMQQVFSMCSMLLQRNTDTRKRKLNIRRYKVVPFSQRSGVLEWCSGTVPIGEFLIDPSKGAHKRFRPRDPTNLVCRKKMMDAQKLAFDEKLQAYSEVCKSFTPVFRYFCMERFLDPAVWMEKQLAYTRSVATSSIVGYIVGLGDRHIQNILVDEQTAELVHIDLGVAFEQGKILPTPETVPFRLSRDIVDGMGVTGVEGVFRRCCEKTIEVMRNSQEALLTIVEVLLYDPLFDWTMNPLKAFYLQHDEQQELNATLGSTMGGGDDVNNHRKSSDSQSYNKVAERVLLRLQEKLKGVEEGMVLSVGGQANLLIQQAMDPKNLSRLYPGWQAWV</sequence>
<evidence type="ECO:0000256" key="15">
    <source>
        <dbReference type="ARBA" id="ARBA00023125"/>
    </source>
</evidence>
<accession>A0A6J2QVN0</accession>
<evidence type="ECO:0000256" key="9">
    <source>
        <dbReference type="ARBA" id="ARBA00022679"/>
    </source>
</evidence>
<dbReference type="GO" id="GO:1901701">
    <property type="term" value="P:cellular response to oxygen-containing compound"/>
    <property type="evidence" value="ECO:0007669"/>
    <property type="project" value="UniProtKB-ARBA"/>
</dbReference>
<organism evidence="28 29">
    <name type="scientific">Cottoperca gobio</name>
    <name type="common">Frogmouth</name>
    <name type="synonym">Aphritis gobio</name>
    <dbReference type="NCBI Taxonomy" id="56716"/>
    <lineage>
        <taxon>Eukaryota</taxon>
        <taxon>Metazoa</taxon>
        <taxon>Chordata</taxon>
        <taxon>Craniata</taxon>
        <taxon>Vertebrata</taxon>
        <taxon>Euteleostomi</taxon>
        <taxon>Actinopterygii</taxon>
        <taxon>Neopterygii</taxon>
        <taxon>Teleostei</taxon>
        <taxon>Neoteleostei</taxon>
        <taxon>Acanthomorphata</taxon>
        <taxon>Eupercaria</taxon>
        <taxon>Perciformes</taxon>
        <taxon>Notothenioidei</taxon>
        <taxon>Bovichtidae</taxon>
        <taxon>Cottoperca</taxon>
    </lineage>
</organism>
<evidence type="ECO:0000256" key="13">
    <source>
        <dbReference type="ARBA" id="ARBA00022840"/>
    </source>
</evidence>
<dbReference type="GO" id="GO:0000077">
    <property type="term" value="P:DNA damage checkpoint signaling"/>
    <property type="evidence" value="ECO:0007669"/>
    <property type="project" value="UniProtKB-ARBA"/>
</dbReference>
<comment type="catalytic activity">
    <reaction evidence="22">
        <text>L-seryl-[protein] + ATP = O-phospho-L-seryl-[protein] + ADP + H(+)</text>
        <dbReference type="Rhea" id="RHEA:17989"/>
        <dbReference type="Rhea" id="RHEA-COMP:9863"/>
        <dbReference type="Rhea" id="RHEA-COMP:11604"/>
        <dbReference type="ChEBI" id="CHEBI:15378"/>
        <dbReference type="ChEBI" id="CHEBI:29999"/>
        <dbReference type="ChEBI" id="CHEBI:30616"/>
        <dbReference type="ChEBI" id="CHEBI:83421"/>
        <dbReference type="ChEBI" id="CHEBI:456216"/>
        <dbReference type="EC" id="2.7.11.1"/>
    </reaction>
    <physiologicalReaction direction="left-to-right" evidence="22">
        <dbReference type="Rhea" id="RHEA:17990"/>
    </physiologicalReaction>
</comment>
<dbReference type="Gene3D" id="1.10.1070.11">
    <property type="entry name" value="Phosphatidylinositol 3-/4-kinase, catalytic domain"/>
    <property type="match status" value="1"/>
</dbReference>
<dbReference type="PROSITE" id="PS51190">
    <property type="entry name" value="FATC"/>
    <property type="match status" value="1"/>
</dbReference>
<evidence type="ECO:0000259" key="27">
    <source>
        <dbReference type="PROSITE" id="PS51190"/>
    </source>
</evidence>
<evidence type="ECO:0000256" key="20">
    <source>
        <dbReference type="ARBA" id="ARBA00023329"/>
    </source>
</evidence>
<dbReference type="PROSITE" id="PS00916">
    <property type="entry name" value="PI3_4_KINASE_2"/>
    <property type="match status" value="1"/>
</dbReference>
<dbReference type="KEGG" id="cgob:115018004"/>
<dbReference type="GO" id="GO:0010557">
    <property type="term" value="P:positive regulation of macromolecule biosynthetic process"/>
    <property type="evidence" value="ECO:0007669"/>
    <property type="project" value="UniProtKB-ARBA"/>
</dbReference>
<dbReference type="InterPro" id="IPR003152">
    <property type="entry name" value="FATC_dom"/>
</dbReference>
<dbReference type="OrthoDB" id="381190at2759"/>
<dbReference type="GO" id="GO:1904262">
    <property type="term" value="P:negative regulation of TORC1 signaling"/>
    <property type="evidence" value="ECO:0007669"/>
    <property type="project" value="UniProtKB-ARBA"/>
</dbReference>
<keyword evidence="14" id="KW-0007">Acetylation</keyword>
<dbReference type="Gene3D" id="3.30.1010.10">
    <property type="entry name" value="Phosphatidylinositol 3-kinase Catalytic Subunit, Chain A, domain 4"/>
    <property type="match status" value="1"/>
</dbReference>
<dbReference type="GO" id="GO:1904358">
    <property type="term" value="P:positive regulation of telomere maintenance via telomere lengthening"/>
    <property type="evidence" value="ECO:0007669"/>
    <property type="project" value="UniProtKB-ARBA"/>
</dbReference>
<dbReference type="CDD" id="cd05171">
    <property type="entry name" value="PIKKc_ATM"/>
    <property type="match status" value="1"/>
</dbReference>
<evidence type="ECO:0000256" key="8">
    <source>
        <dbReference type="ARBA" id="ARBA00022553"/>
    </source>
</evidence>
<dbReference type="Pfam" id="PF02260">
    <property type="entry name" value="FATC"/>
    <property type="match status" value="1"/>
</dbReference>
<evidence type="ECO:0000256" key="14">
    <source>
        <dbReference type="ARBA" id="ARBA00022990"/>
    </source>
</evidence>
<dbReference type="GO" id="GO:0010212">
    <property type="term" value="P:response to ionizing radiation"/>
    <property type="evidence" value="ECO:0007669"/>
    <property type="project" value="UniProtKB-ARBA"/>
</dbReference>
<protein>
    <recommendedName>
        <fullName evidence="23">non-specific serine/threonine protein kinase</fullName>
        <ecNumber evidence="23">2.7.11.1</ecNumber>
    </recommendedName>
</protein>
<dbReference type="InParanoid" id="A0A6J2QVN0"/>
<evidence type="ECO:0000256" key="21">
    <source>
        <dbReference type="ARBA" id="ARBA00047899"/>
    </source>
</evidence>
<feature type="domain" description="FAT" evidence="26">
    <location>
        <begin position="1967"/>
        <end position="2608"/>
    </location>
</feature>
<dbReference type="SUPFAM" id="SSF56112">
    <property type="entry name" value="Protein kinase-like (PK-like)"/>
    <property type="match status" value="1"/>
</dbReference>
<evidence type="ECO:0000256" key="5">
    <source>
        <dbReference type="ARBA" id="ARBA00010769"/>
    </source>
</evidence>
<gene>
    <name evidence="29" type="primary">atm</name>
</gene>
<dbReference type="InterPro" id="IPR038980">
    <property type="entry name" value="ATM_plant"/>
</dbReference>
<name>A0A6J2QVN0_COTGO</name>
<dbReference type="PANTHER" id="PTHR37079:SF4">
    <property type="entry name" value="SERINE_THREONINE-PROTEIN KINASE ATM"/>
    <property type="match status" value="1"/>
</dbReference>
<evidence type="ECO:0000256" key="2">
    <source>
        <dbReference type="ARBA" id="ARBA00004275"/>
    </source>
</evidence>
<dbReference type="FunFam" id="1.10.1070.11:FF:000011">
    <property type="entry name" value="Serine-protein kinase ATM"/>
    <property type="match status" value="1"/>
</dbReference>
<dbReference type="CTD" id="472"/>
<dbReference type="GO" id="GO:0004674">
    <property type="term" value="F:protein serine/threonine kinase activity"/>
    <property type="evidence" value="ECO:0007669"/>
    <property type="project" value="UniProtKB-KW"/>
</dbReference>
<dbReference type="InterPro" id="IPR036940">
    <property type="entry name" value="PI3/4_kinase_cat_sf"/>
</dbReference>
<evidence type="ECO:0000313" key="29">
    <source>
        <dbReference type="RefSeq" id="XP_029302653.1"/>
    </source>
</evidence>
<evidence type="ECO:0000256" key="4">
    <source>
        <dbReference type="ARBA" id="ARBA00004541"/>
    </source>
</evidence>
<feature type="region of interest" description="Disordered" evidence="24">
    <location>
        <begin position="877"/>
        <end position="903"/>
    </location>
</feature>
<dbReference type="Proteomes" id="UP000504630">
    <property type="component" value="Chromosome 13"/>
</dbReference>
<dbReference type="GO" id="GO:0005524">
    <property type="term" value="F:ATP binding"/>
    <property type="evidence" value="ECO:0007669"/>
    <property type="project" value="UniProtKB-KW"/>
</dbReference>
<evidence type="ECO:0000256" key="10">
    <source>
        <dbReference type="ARBA" id="ARBA00022741"/>
    </source>
</evidence>
<dbReference type="PROSITE" id="PS51189">
    <property type="entry name" value="FAT"/>
    <property type="match status" value="1"/>
</dbReference>
<dbReference type="InterPro" id="IPR044107">
    <property type="entry name" value="PIKKc_ATM"/>
</dbReference>
<dbReference type="Pfam" id="PF11640">
    <property type="entry name" value="TAN"/>
    <property type="match status" value="1"/>
</dbReference>
<dbReference type="SMART" id="SM01342">
    <property type="entry name" value="TAN"/>
    <property type="match status" value="1"/>
</dbReference>